<evidence type="ECO:0008006" key="3">
    <source>
        <dbReference type="Google" id="ProtNLM"/>
    </source>
</evidence>
<proteinExistence type="predicted"/>
<accession>A0A6M3LZN8</accession>
<dbReference type="PROSITE" id="PS51257">
    <property type="entry name" value="PROKAR_LIPOPROTEIN"/>
    <property type="match status" value="1"/>
</dbReference>
<dbReference type="EMBL" id="MT143873">
    <property type="protein sequence ID" value="QJB04140.1"/>
    <property type="molecule type" value="Genomic_DNA"/>
</dbReference>
<dbReference type="EMBL" id="MT143689">
    <property type="protein sequence ID" value="QJB00324.1"/>
    <property type="molecule type" value="Genomic_DNA"/>
</dbReference>
<dbReference type="AlphaFoldDB" id="A0A6M3LZN8"/>
<evidence type="ECO:0000313" key="2">
    <source>
        <dbReference type="EMBL" id="QJB04140.1"/>
    </source>
</evidence>
<evidence type="ECO:0000313" key="1">
    <source>
        <dbReference type="EMBL" id="QJB00324.1"/>
    </source>
</evidence>
<gene>
    <name evidence="1" type="ORF">MM171A00607_0017</name>
    <name evidence="2" type="ORF">MM171B00441_0017</name>
</gene>
<reference evidence="1" key="1">
    <citation type="submission" date="2020-03" db="EMBL/GenBank/DDBJ databases">
        <title>The deep terrestrial virosphere.</title>
        <authorList>
            <person name="Holmfeldt K."/>
            <person name="Nilsson E."/>
            <person name="Simone D."/>
            <person name="Lopez-Fernandez M."/>
            <person name="Wu X."/>
            <person name="de Brujin I."/>
            <person name="Lundin D."/>
            <person name="Andersson A."/>
            <person name="Bertilsson S."/>
            <person name="Dopson M."/>
        </authorList>
    </citation>
    <scope>NUCLEOTIDE SEQUENCE</scope>
    <source>
        <strain evidence="1">MM171A00607</strain>
        <strain evidence="2">MM171B00441</strain>
    </source>
</reference>
<organism evidence="1">
    <name type="scientific">viral metagenome</name>
    <dbReference type="NCBI Taxonomy" id="1070528"/>
    <lineage>
        <taxon>unclassified sequences</taxon>
        <taxon>metagenomes</taxon>
        <taxon>organismal metagenomes</taxon>
    </lineage>
</organism>
<sequence length="107" mass="11591">MKRLFFGLALAALAVGGCQDQGDVALACLSATPPPEPEDGPDPCYQVREMIREREAAAKLAEVSVRLVREVNASARMLEAAVDRLARGCDLNRGQVRCPENQNEVQP</sequence>
<protein>
    <recommendedName>
        <fullName evidence="3">Lipoprotein</fullName>
    </recommendedName>
</protein>
<name>A0A6M3LZN8_9ZZZZ</name>